<dbReference type="EMBL" id="CAJNOR010002362">
    <property type="protein sequence ID" value="CAF1283640.1"/>
    <property type="molecule type" value="Genomic_DNA"/>
</dbReference>
<dbReference type="AlphaFoldDB" id="A0A815CJC2"/>
<dbReference type="Proteomes" id="UP000663828">
    <property type="component" value="Unassembled WGS sequence"/>
</dbReference>
<accession>A0A815CJC2</accession>
<keyword evidence="2" id="KW-1185">Reference proteome</keyword>
<proteinExistence type="predicted"/>
<sequence>MTDDNNNSKPNIHFENTVHPEIEDKNPSSVATKLTKQRFSSKKILLRLLTYLPRNWTYNTANFGECQGCTLAVYSNYPADWSNRWYISNIFIRSSAGQDCAGNPYYGNMITCQTFCLNNTACVGFSRAKTAANNGSISQTIIFNTTS</sequence>
<name>A0A815CJC2_ADIRI</name>
<evidence type="ECO:0000313" key="1">
    <source>
        <dbReference type="EMBL" id="CAF1283640.1"/>
    </source>
</evidence>
<reference evidence="1" key="1">
    <citation type="submission" date="2021-02" db="EMBL/GenBank/DDBJ databases">
        <authorList>
            <person name="Nowell W R."/>
        </authorList>
    </citation>
    <scope>NUCLEOTIDE SEQUENCE</scope>
</reference>
<organism evidence="1 2">
    <name type="scientific">Adineta ricciae</name>
    <name type="common">Rotifer</name>
    <dbReference type="NCBI Taxonomy" id="249248"/>
    <lineage>
        <taxon>Eukaryota</taxon>
        <taxon>Metazoa</taxon>
        <taxon>Spiralia</taxon>
        <taxon>Gnathifera</taxon>
        <taxon>Rotifera</taxon>
        <taxon>Eurotatoria</taxon>
        <taxon>Bdelloidea</taxon>
        <taxon>Adinetida</taxon>
        <taxon>Adinetidae</taxon>
        <taxon>Adineta</taxon>
    </lineage>
</organism>
<evidence type="ECO:0000313" key="2">
    <source>
        <dbReference type="Proteomes" id="UP000663828"/>
    </source>
</evidence>
<gene>
    <name evidence="1" type="ORF">XAT740_LOCUS27953</name>
</gene>
<comment type="caution">
    <text evidence="1">The sequence shown here is derived from an EMBL/GenBank/DDBJ whole genome shotgun (WGS) entry which is preliminary data.</text>
</comment>
<protein>
    <submittedName>
        <fullName evidence="1">Uncharacterized protein</fullName>
    </submittedName>
</protein>